<name>A0A6N6VN28_9HYPH</name>
<feature type="transmembrane region" description="Helical" evidence="1">
    <location>
        <begin position="131"/>
        <end position="158"/>
    </location>
</feature>
<keyword evidence="1" id="KW-0472">Membrane</keyword>
<proteinExistence type="predicted"/>
<dbReference type="PANTHER" id="PTHR40547:SF1">
    <property type="entry name" value="SLL0298 PROTEIN"/>
    <property type="match status" value="1"/>
</dbReference>
<accession>A0A6N6VN28</accession>
<dbReference type="Pfam" id="PF09835">
    <property type="entry name" value="DUF2062"/>
    <property type="match status" value="1"/>
</dbReference>
<feature type="domain" description="DUF2062" evidence="2">
    <location>
        <begin position="26"/>
        <end position="170"/>
    </location>
</feature>
<comment type="caution">
    <text evidence="3">The sequence shown here is derived from an EMBL/GenBank/DDBJ whole genome shotgun (WGS) entry which is preliminary data.</text>
</comment>
<evidence type="ECO:0000256" key="1">
    <source>
        <dbReference type="SAM" id="Phobius"/>
    </source>
</evidence>
<dbReference type="PANTHER" id="PTHR40547">
    <property type="entry name" value="SLL0298 PROTEIN"/>
    <property type="match status" value="1"/>
</dbReference>
<gene>
    <name evidence="3" type="ORF">F2P47_09095</name>
</gene>
<feature type="transmembrane region" description="Helical" evidence="1">
    <location>
        <begin position="44"/>
        <end position="75"/>
    </location>
</feature>
<dbReference type="RefSeq" id="WP_152216040.1">
    <property type="nucleotide sequence ID" value="NZ_JBAQYD010000043.1"/>
</dbReference>
<dbReference type="EMBL" id="WESC01000007">
    <property type="protein sequence ID" value="KAB7740154.1"/>
    <property type="molecule type" value="Genomic_DNA"/>
</dbReference>
<dbReference type="InterPro" id="IPR018639">
    <property type="entry name" value="DUF2062"/>
</dbReference>
<evidence type="ECO:0000313" key="3">
    <source>
        <dbReference type="EMBL" id="KAB7740154.1"/>
    </source>
</evidence>
<organism evidence="3 4">
    <name type="scientific">Parvibaculum sedimenti</name>
    <dbReference type="NCBI Taxonomy" id="2608632"/>
    <lineage>
        <taxon>Bacteria</taxon>
        <taxon>Pseudomonadati</taxon>
        <taxon>Pseudomonadota</taxon>
        <taxon>Alphaproteobacteria</taxon>
        <taxon>Hyphomicrobiales</taxon>
        <taxon>Parvibaculaceae</taxon>
        <taxon>Parvibaculum</taxon>
    </lineage>
</organism>
<dbReference type="AlphaFoldDB" id="A0A6N6VN28"/>
<reference evidence="3 4" key="1">
    <citation type="submission" date="2019-09" db="EMBL/GenBank/DDBJ databases">
        <title>Parvibaculum sedimenti sp. nov., isolated from sediment.</title>
        <authorList>
            <person name="Wang Y."/>
        </authorList>
    </citation>
    <scope>NUCLEOTIDE SEQUENCE [LARGE SCALE GENOMIC DNA]</scope>
    <source>
        <strain evidence="3 4">HXT-9</strain>
    </source>
</reference>
<evidence type="ECO:0000313" key="4">
    <source>
        <dbReference type="Proteomes" id="UP000468901"/>
    </source>
</evidence>
<dbReference type="Proteomes" id="UP000468901">
    <property type="component" value="Unassembled WGS sequence"/>
</dbReference>
<keyword evidence="4" id="KW-1185">Reference proteome</keyword>
<protein>
    <submittedName>
        <fullName evidence="3">DUF2062 domain-containing protein</fullName>
    </submittedName>
</protein>
<keyword evidence="1" id="KW-0812">Transmembrane</keyword>
<sequence>MFRRRVELHPLQKLRESLWPRIGWIRASQYIWRRVWRLTGSPHTIAIGVAAGAFTAFTPFLGFHIMSAIVIAWVLRGNLIAAAFGTLVGNPLSYPPIWIATYDVGNWILGMSGRTHVNFSELLMSHKAFDMILPVLVPMAVGSLPLGIAGAVVTYFIVKTAVAAYQLRRREQLEARVLARMTERDAMNDENDEQE</sequence>
<evidence type="ECO:0000259" key="2">
    <source>
        <dbReference type="Pfam" id="PF09835"/>
    </source>
</evidence>
<keyword evidence="1" id="KW-1133">Transmembrane helix</keyword>